<feature type="region of interest" description="Disordered" evidence="1">
    <location>
        <begin position="30"/>
        <end position="56"/>
    </location>
</feature>
<evidence type="ECO:0000313" key="3">
    <source>
        <dbReference type="Proteomes" id="UP000828390"/>
    </source>
</evidence>
<evidence type="ECO:0000313" key="2">
    <source>
        <dbReference type="EMBL" id="KAH3699085.1"/>
    </source>
</evidence>
<accession>A0A9D3YGX4</accession>
<dbReference type="Proteomes" id="UP000828390">
    <property type="component" value="Unassembled WGS sequence"/>
</dbReference>
<organism evidence="2 3">
    <name type="scientific">Dreissena polymorpha</name>
    <name type="common">Zebra mussel</name>
    <name type="synonym">Mytilus polymorpha</name>
    <dbReference type="NCBI Taxonomy" id="45954"/>
    <lineage>
        <taxon>Eukaryota</taxon>
        <taxon>Metazoa</taxon>
        <taxon>Spiralia</taxon>
        <taxon>Lophotrochozoa</taxon>
        <taxon>Mollusca</taxon>
        <taxon>Bivalvia</taxon>
        <taxon>Autobranchia</taxon>
        <taxon>Heteroconchia</taxon>
        <taxon>Euheterodonta</taxon>
        <taxon>Imparidentia</taxon>
        <taxon>Neoheterodontei</taxon>
        <taxon>Myida</taxon>
        <taxon>Dreissenoidea</taxon>
        <taxon>Dreissenidae</taxon>
        <taxon>Dreissena</taxon>
    </lineage>
</organism>
<gene>
    <name evidence="2" type="ORF">DPMN_074039</name>
</gene>
<dbReference type="EMBL" id="JAIWYP010000015">
    <property type="protein sequence ID" value="KAH3699085.1"/>
    <property type="molecule type" value="Genomic_DNA"/>
</dbReference>
<proteinExistence type="predicted"/>
<name>A0A9D3YGX4_DREPO</name>
<reference evidence="2" key="2">
    <citation type="submission" date="2020-11" db="EMBL/GenBank/DDBJ databases">
        <authorList>
            <person name="McCartney M.A."/>
            <person name="Auch B."/>
            <person name="Kono T."/>
            <person name="Mallez S."/>
            <person name="Becker A."/>
            <person name="Gohl D.M."/>
            <person name="Silverstein K.A.T."/>
            <person name="Koren S."/>
            <person name="Bechman K.B."/>
            <person name="Herman A."/>
            <person name="Abrahante J.E."/>
            <person name="Garbe J."/>
        </authorList>
    </citation>
    <scope>NUCLEOTIDE SEQUENCE</scope>
    <source>
        <strain evidence="2">Duluth1</strain>
        <tissue evidence="2">Whole animal</tissue>
    </source>
</reference>
<reference evidence="2" key="1">
    <citation type="journal article" date="2019" name="bioRxiv">
        <title>The Genome of the Zebra Mussel, Dreissena polymorpha: A Resource for Invasive Species Research.</title>
        <authorList>
            <person name="McCartney M.A."/>
            <person name="Auch B."/>
            <person name="Kono T."/>
            <person name="Mallez S."/>
            <person name="Zhang Y."/>
            <person name="Obille A."/>
            <person name="Becker A."/>
            <person name="Abrahante J.E."/>
            <person name="Garbe J."/>
            <person name="Badalamenti J.P."/>
            <person name="Herman A."/>
            <person name="Mangelson H."/>
            <person name="Liachko I."/>
            <person name="Sullivan S."/>
            <person name="Sone E.D."/>
            <person name="Koren S."/>
            <person name="Silverstein K.A.T."/>
            <person name="Beckman K.B."/>
            <person name="Gohl D.M."/>
        </authorList>
    </citation>
    <scope>NUCLEOTIDE SEQUENCE</scope>
    <source>
        <strain evidence="2">Duluth1</strain>
        <tissue evidence="2">Whole animal</tissue>
    </source>
</reference>
<evidence type="ECO:0000256" key="1">
    <source>
        <dbReference type="SAM" id="MobiDB-lite"/>
    </source>
</evidence>
<keyword evidence="3" id="KW-1185">Reference proteome</keyword>
<dbReference type="AlphaFoldDB" id="A0A9D3YGX4"/>
<sequence length="56" mass="6409">MDSLNRWISNISSIECRRRGICERQRLTMAGRGNANSHPVHKRDGEAFTHAENTNN</sequence>
<comment type="caution">
    <text evidence="2">The sequence shown here is derived from an EMBL/GenBank/DDBJ whole genome shotgun (WGS) entry which is preliminary data.</text>
</comment>
<protein>
    <submittedName>
        <fullName evidence="2">Uncharacterized protein</fullName>
    </submittedName>
</protein>